<evidence type="ECO:0008006" key="7">
    <source>
        <dbReference type="Google" id="ProtNLM"/>
    </source>
</evidence>
<evidence type="ECO:0000256" key="2">
    <source>
        <dbReference type="SAM" id="MobiDB-lite"/>
    </source>
</evidence>
<feature type="domain" description="DUF4455" evidence="3">
    <location>
        <begin position="75"/>
        <end position="249"/>
    </location>
</feature>
<accession>A0A8B9CUR1</accession>
<dbReference type="Pfam" id="PF14644">
    <property type="entry name" value="DUF4456"/>
    <property type="match status" value="2"/>
</dbReference>
<keyword evidence="6" id="KW-1185">Reference proteome</keyword>
<feature type="domain" description="DUF4456" evidence="4">
    <location>
        <begin position="899"/>
        <end position="957"/>
    </location>
</feature>
<feature type="domain" description="DUF4456" evidence="4">
    <location>
        <begin position="834"/>
        <end position="883"/>
    </location>
</feature>
<dbReference type="PANTHER" id="PTHR21444:SF14">
    <property type="entry name" value="COILED-COIL DOMAIN-CONTAINING PROTEIN 180"/>
    <property type="match status" value="1"/>
</dbReference>
<evidence type="ECO:0000259" key="4">
    <source>
        <dbReference type="Pfam" id="PF14644"/>
    </source>
</evidence>
<protein>
    <recommendedName>
        <fullName evidence="7">Coiled-coil domain containing 180</fullName>
    </recommendedName>
</protein>
<dbReference type="Ensembl" id="ENSABRT00000035978.1">
    <property type="protein sequence ID" value="ENSABRP00000025720.1"/>
    <property type="gene ID" value="ENSABRG00000021548.1"/>
</dbReference>
<dbReference type="InterPro" id="IPR028089">
    <property type="entry name" value="DUF4455"/>
</dbReference>
<dbReference type="GeneTree" id="ENSGT00940000153246"/>
<reference evidence="5" key="2">
    <citation type="submission" date="2025-09" db="UniProtKB">
        <authorList>
            <consortium name="Ensembl"/>
        </authorList>
    </citation>
    <scope>IDENTIFICATION</scope>
</reference>
<reference evidence="5" key="1">
    <citation type="submission" date="2025-08" db="UniProtKB">
        <authorList>
            <consortium name="Ensembl"/>
        </authorList>
    </citation>
    <scope>IDENTIFICATION</scope>
</reference>
<evidence type="ECO:0000256" key="1">
    <source>
        <dbReference type="SAM" id="Coils"/>
    </source>
</evidence>
<dbReference type="PANTHER" id="PTHR21444">
    <property type="entry name" value="COILED-COIL DOMAIN-CONTAINING PROTEIN 180"/>
    <property type="match status" value="1"/>
</dbReference>
<evidence type="ECO:0000313" key="6">
    <source>
        <dbReference type="Proteomes" id="UP000694426"/>
    </source>
</evidence>
<dbReference type="Proteomes" id="UP000694426">
    <property type="component" value="Unplaced"/>
</dbReference>
<sequence>TERPGKEQGAAGLLHEHRLELRHRQVDPLPGALRPRGSLSSPLNPSAGPMQPVGAARLVPRGEVYTQIFEDQVKNSKRKETEPMILEPGKLFLTKLMESDRKIEILFTKIELDTTCNMPSYGLEELWTTIQQESLARKKCVRELDETLKKVEWSRTDKITDVLRKYTVMLEEISFFLSADIHRFMNNEAMLINRALLANQRAISKLFFNLMKSEMKRELSLRLKWQDRVKNWKLAQKNYIVRSFRYEILQQIIFFSMSNTKWVVDLILVSSFNSDLLPPACTQAEVNEWYKSLVNLNKRMGKLGNRKSQKQSGIQAVLSFFPNSNESDWWFEKFEELAKQNEQNCRDLHSYFQEASSLWDVHQLKLSEQEGELQKKLDECRQKQNKLIQMMENNLDIILDKMRTASSEKNVLNNDFKFHRYETFNKVLVDKVTAYPEAILQELISYSVSVSKYFNVKEIFKQVKRRQTSFGLKSSECINFSLWGNFTSALKHVLRKLKHSESIVQENEENQKMDSSQQQNEETNIAENEEIFAWETKETEKQEDGEIKFLELTYLMHFCLLLTVLHCNIYFFNHRIRRCFFEHLEKWFAESLSNSCATVAAKKEELNSELQQHLLLHQQRQENIETNIYNVRAAELLLHEKRLECHCAGVVEALDKERAEFLKFLCLSNGLHSELLNHLEVIQVSLRSYRNYLEEALGKLRDSNVDFLKACRLFCEGGNFSSEEVQSFSKHLQKESKRINSFERLIMADMEKMESSCLEQATELINQAETKFCYLFTNRVFMEKIKRLLTNLQLQIKSEVQPETSQLCSNEINFTFKGIIMNILWTGNNNLLCLAEEFYQKEKHQMTMPEDLPETFEHCAEMFRQNLLSYQSQTDDYYNSCLKGKLIQLRLNFTENCNESRIISNYQRNSFHLYPMSQQDCAIECAQNFVSALAAFTEKLLLELDESITTDDIQVPSKTWPGIPTTTLTDNSDYIICKETASVTTAKTTLGHIAAVEARDAVYKVGLWERTVMKCRIKKESTSQLVAVQHWENWWKQSIQKIKKFCM</sequence>
<evidence type="ECO:0000313" key="5">
    <source>
        <dbReference type="Ensembl" id="ENSABRP00000025720.1"/>
    </source>
</evidence>
<organism evidence="5 6">
    <name type="scientific">Anser brachyrhynchus</name>
    <name type="common">Pink-footed goose</name>
    <dbReference type="NCBI Taxonomy" id="132585"/>
    <lineage>
        <taxon>Eukaryota</taxon>
        <taxon>Metazoa</taxon>
        <taxon>Chordata</taxon>
        <taxon>Craniata</taxon>
        <taxon>Vertebrata</taxon>
        <taxon>Euteleostomi</taxon>
        <taxon>Archelosauria</taxon>
        <taxon>Archosauria</taxon>
        <taxon>Dinosauria</taxon>
        <taxon>Saurischia</taxon>
        <taxon>Theropoda</taxon>
        <taxon>Coelurosauria</taxon>
        <taxon>Aves</taxon>
        <taxon>Neognathae</taxon>
        <taxon>Galloanserae</taxon>
        <taxon>Anseriformes</taxon>
        <taxon>Anatidae</taxon>
        <taxon>Anserinae</taxon>
        <taxon>Anser</taxon>
    </lineage>
</organism>
<keyword evidence="1" id="KW-0175">Coiled coil</keyword>
<dbReference type="Pfam" id="PF14643">
    <property type="entry name" value="DUF4455"/>
    <property type="match status" value="2"/>
</dbReference>
<name>A0A8B9CUR1_9AVES</name>
<feature type="coiled-coil region" evidence="1">
    <location>
        <begin position="366"/>
        <end position="408"/>
    </location>
</feature>
<dbReference type="InterPro" id="IPR027914">
    <property type="entry name" value="DUF4456"/>
</dbReference>
<feature type="domain" description="DUF4455" evidence="3">
    <location>
        <begin position="333"/>
        <end position="462"/>
    </location>
</feature>
<dbReference type="AlphaFoldDB" id="A0A8B9CUR1"/>
<proteinExistence type="predicted"/>
<evidence type="ECO:0000259" key="3">
    <source>
        <dbReference type="Pfam" id="PF14643"/>
    </source>
</evidence>
<feature type="region of interest" description="Disordered" evidence="2">
    <location>
        <begin position="28"/>
        <end position="53"/>
    </location>
</feature>